<evidence type="ECO:0000313" key="1">
    <source>
        <dbReference type="EMBL" id="AEH03727.1"/>
    </source>
</evidence>
<keyword evidence="2" id="KW-1185">Reference proteome</keyword>
<gene>
    <name evidence="1" type="primary">304</name>
</gene>
<organismHost>
    <name type="scientific">Pseudomonas aeruginosa</name>
    <dbReference type="NCBI Taxonomy" id="287"/>
</organismHost>
<reference evidence="1 2" key="1">
    <citation type="journal article" date="2011" name="Microbiology">
        <title>The Pseudomonas aeruginosa generalized transducing phage phiPA3 is a new member of the phiKZ-like group of 'jumbo' phages, and infects model laboratory strains and clinical isolates from cystic fibrosis patients.</title>
        <authorList>
            <person name="Monson R."/>
            <person name="Foulds I."/>
            <person name="Foweraker J."/>
            <person name="Welch M."/>
            <person name="Salmond G.P."/>
        </authorList>
    </citation>
    <scope>NUCLEOTIDE SEQUENCE [LARGE SCALE GENOMIC DNA]</scope>
</reference>
<name>F8SJE0_BPPA3</name>
<proteinExistence type="predicted"/>
<evidence type="ECO:0000313" key="2">
    <source>
        <dbReference type="Proteomes" id="UP000008388"/>
    </source>
</evidence>
<dbReference type="RefSeq" id="YP_009217383.1">
    <property type="nucleotide sequence ID" value="NC_028999.1"/>
</dbReference>
<dbReference type="Proteomes" id="UP000008388">
    <property type="component" value="Segment"/>
</dbReference>
<sequence length="194" mass="22446">MNANPIFGLNSLMVRCVTMSRIKATIYGTWVPNGDGYELAIYPIVQRWRDDGDRIMPQGSFSLINLHDDKTLEKILDEDYRFTSEMKVRTVCNEDDDIQNFFAAVKNEQYTPTLELHNLGEFQDKEGFEYEVYLMITNYNLTATPTSSKYAWDGMYLLEDIELDEDEELEREILATLRKLKGPATFSAGRVEKP</sequence>
<dbReference type="GeneID" id="26643832"/>
<dbReference type="EMBL" id="HQ630627">
    <property type="protein sequence ID" value="AEH03727.1"/>
    <property type="molecule type" value="Genomic_DNA"/>
</dbReference>
<organism evidence="1 2">
    <name type="scientific">Pseudomonas phage PhiPA3</name>
    <name type="common">Pseudomonas aeruginosa phage PhiPA3</name>
    <dbReference type="NCBI Taxonomy" id="998086"/>
    <lineage>
        <taxon>Viruses</taxon>
        <taxon>Duplodnaviria</taxon>
        <taxon>Heunggongvirae</taxon>
        <taxon>Uroviricota</taxon>
        <taxon>Caudoviricetes</taxon>
        <taxon>Chimalliviridae</taxon>
        <taxon>Miltoncavirus</taxon>
        <taxon>Miltoncavirus PhiPA3</taxon>
    </lineage>
</organism>
<accession>F8SJE0</accession>
<dbReference type="KEGG" id="vg:26643832"/>
<protein>
    <submittedName>
        <fullName evidence="1">Uncharacterized protein 304</fullName>
    </submittedName>
</protein>